<keyword evidence="2" id="KW-1185">Reference proteome</keyword>
<dbReference type="EMBL" id="JAHWDP010000003">
    <property type="protein sequence ID" value="MBW2938085.1"/>
    <property type="molecule type" value="Genomic_DNA"/>
</dbReference>
<organism evidence="1 2">
    <name type="scientific">Halomarinibacterium sedimenti</name>
    <dbReference type="NCBI Taxonomy" id="2857106"/>
    <lineage>
        <taxon>Bacteria</taxon>
        <taxon>Pseudomonadati</taxon>
        <taxon>Bacteroidota</taxon>
        <taxon>Flavobacteriia</taxon>
        <taxon>Flavobacteriales</taxon>
        <taxon>Flavobacteriaceae</taxon>
        <taxon>Halomarinibacterium</taxon>
    </lineage>
</organism>
<protein>
    <submittedName>
        <fullName evidence="1">Uncharacterized protein</fullName>
    </submittedName>
</protein>
<dbReference type="AlphaFoldDB" id="A0A9X1FPC9"/>
<dbReference type="Proteomes" id="UP001138686">
    <property type="component" value="Unassembled WGS sequence"/>
</dbReference>
<comment type="caution">
    <text evidence="1">The sequence shown here is derived from an EMBL/GenBank/DDBJ whole genome shotgun (WGS) entry which is preliminary data.</text>
</comment>
<sequence length="158" mass="17924">MELAKITKLLDAYFEGNTTLAEEAQLREFFSSGNVPEHLQGYTALFASLQEAKKETFEKEIKLPLESKQNNFWKWSIAASVALLVGISSYMYFNNNGLSAEEEEALMAFNQAKETMFLLSENLNKGTQKVTFINEFSENTATINLINQFTESKNLILK</sequence>
<evidence type="ECO:0000313" key="2">
    <source>
        <dbReference type="Proteomes" id="UP001138686"/>
    </source>
</evidence>
<name>A0A9X1FPC9_9FLAO</name>
<proteinExistence type="predicted"/>
<evidence type="ECO:0000313" key="1">
    <source>
        <dbReference type="EMBL" id="MBW2938085.1"/>
    </source>
</evidence>
<accession>A0A9X1FPC9</accession>
<gene>
    <name evidence="1" type="ORF">KXJ69_08200</name>
</gene>
<reference evidence="1" key="1">
    <citation type="submission" date="2021-07" db="EMBL/GenBank/DDBJ databases">
        <title>Aureisphaera sp. CAU 1614 isolated from sea sediment.</title>
        <authorList>
            <person name="Kim W."/>
        </authorList>
    </citation>
    <scope>NUCLEOTIDE SEQUENCE</scope>
    <source>
        <strain evidence="1">CAU 1614</strain>
    </source>
</reference>
<dbReference type="RefSeq" id="WP_219052527.1">
    <property type="nucleotide sequence ID" value="NZ_JAHWDP010000003.1"/>
</dbReference>